<dbReference type="GO" id="GO:0016020">
    <property type="term" value="C:membrane"/>
    <property type="evidence" value="ECO:0007669"/>
    <property type="project" value="UniProtKB-SubCell"/>
</dbReference>
<dbReference type="AlphaFoldDB" id="A0A5S9M9I9"/>
<evidence type="ECO:0000256" key="2">
    <source>
        <dbReference type="ARBA" id="ARBA00022741"/>
    </source>
</evidence>
<dbReference type="PANTHER" id="PTHR10465:SF0">
    <property type="entry name" value="SARCALUMENIN"/>
    <property type="match status" value="1"/>
</dbReference>
<dbReference type="InterPro" id="IPR045063">
    <property type="entry name" value="Dynamin_N"/>
</dbReference>
<dbReference type="InterPro" id="IPR027094">
    <property type="entry name" value="Mitofusin_fam"/>
</dbReference>
<comment type="subcellular location">
    <subcellularLocation>
        <location evidence="1">Membrane</location>
    </subcellularLocation>
</comment>
<evidence type="ECO:0000256" key="4">
    <source>
        <dbReference type="ARBA" id="ARBA00023134"/>
    </source>
</evidence>
<dbReference type="PANTHER" id="PTHR10465">
    <property type="entry name" value="TRANSMEMBRANE GTPASE FZO1"/>
    <property type="match status" value="1"/>
</dbReference>
<organism evidence="7 8">
    <name type="scientific">Bacillus safensis</name>
    <dbReference type="NCBI Taxonomy" id="561879"/>
    <lineage>
        <taxon>Bacteria</taxon>
        <taxon>Bacillati</taxon>
        <taxon>Bacillota</taxon>
        <taxon>Bacilli</taxon>
        <taxon>Bacillales</taxon>
        <taxon>Bacillaceae</taxon>
        <taxon>Bacillus</taxon>
    </lineage>
</organism>
<evidence type="ECO:0000259" key="6">
    <source>
        <dbReference type="Pfam" id="PF00350"/>
    </source>
</evidence>
<evidence type="ECO:0000256" key="5">
    <source>
        <dbReference type="ARBA" id="ARBA00023136"/>
    </source>
</evidence>
<dbReference type="Proteomes" id="UP000464658">
    <property type="component" value="Chromosome"/>
</dbReference>
<evidence type="ECO:0000256" key="3">
    <source>
        <dbReference type="ARBA" id="ARBA00022801"/>
    </source>
</evidence>
<evidence type="ECO:0000313" key="7">
    <source>
        <dbReference type="EMBL" id="BBP90210.1"/>
    </source>
</evidence>
<dbReference type="Gene3D" id="3.40.50.300">
    <property type="entry name" value="P-loop containing nucleotide triphosphate hydrolases"/>
    <property type="match status" value="1"/>
</dbReference>
<keyword evidence="4" id="KW-0342">GTP-binding</keyword>
<proteinExistence type="predicted"/>
<dbReference type="SUPFAM" id="SSF52540">
    <property type="entry name" value="P-loop containing nucleoside triphosphate hydrolases"/>
    <property type="match status" value="1"/>
</dbReference>
<reference evidence="7 8" key="1">
    <citation type="submission" date="2019-12" db="EMBL/GenBank/DDBJ databases">
        <title>Full genome sequence of a Bacillus safensis strain isolated from commercially available natto in Indonesia.</title>
        <authorList>
            <person name="Yoshida M."/>
            <person name="Uomi M."/>
            <person name="Waturangi D."/>
            <person name="Ekaputri J.J."/>
            <person name="Setiamarga D.H.E."/>
        </authorList>
    </citation>
    <scope>NUCLEOTIDE SEQUENCE [LARGE SCALE GENOMIC DNA]</scope>
    <source>
        <strain evidence="7 8">IDN1</strain>
    </source>
</reference>
<sequence length="156" mass="17578">MRQSQHIPTAQSIDQFEQLSQILMPLNALGSQRKSFEKRTKRLQAKEFTLALFGAFSSGKSSFANALVGRKVLPSSPTPTTATINKLTRPTEDHPHESVKVVFKTEQEILEELDQILGYSITEEKGDTFQAKLERTLKKESLNRITASLLTIFKRS</sequence>
<evidence type="ECO:0000313" key="8">
    <source>
        <dbReference type="Proteomes" id="UP000464658"/>
    </source>
</evidence>
<dbReference type="GO" id="GO:0003924">
    <property type="term" value="F:GTPase activity"/>
    <property type="evidence" value="ECO:0007669"/>
    <property type="project" value="InterPro"/>
</dbReference>
<feature type="domain" description="Dynamin N-terminal" evidence="6">
    <location>
        <begin position="51"/>
        <end position="125"/>
    </location>
</feature>
<accession>A0A5S9M9I9</accession>
<keyword evidence="3" id="KW-0378">Hydrolase</keyword>
<dbReference type="EMBL" id="AP021906">
    <property type="protein sequence ID" value="BBP90210.1"/>
    <property type="molecule type" value="Genomic_DNA"/>
</dbReference>
<protein>
    <recommendedName>
        <fullName evidence="6">Dynamin N-terminal domain-containing protein</fullName>
    </recommendedName>
</protein>
<dbReference type="Pfam" id="PF00350">
    <property type="entry name" value="Dynamin_N"/>
    <property type="match status" value="1"/>
</dbReference>
<keyword evidence="5" id="KW-0472">Membrane</keyword>
<name>A0A5S9M9I9_BACIA</name>
<dbReference type="GO" id="GO:0005525">
    <property type="term" value="F:GTP binding"/>
    <property type="evidence" value="ECO:0007669"/>
    <property type="project" value="UniProtKB-KW"/>
</dbReference>
<gene>
    <name evidence="7" type="ORF">BsIDN1_38280</name>
</gene>
<evidence type="ECO:0000256" key="1">
    <source>
        <dbReference type="ARBA" id="ARBA00004370"/>
    </source>
</evidence>
<keyword evidence="2" id="KW-0547">Nucleotide-binding</keyword>
<dbReference type="InterPro" id="IPR027417">
    <property type="entry name" value="P-loop_NTPase"/>
</dbReference>